<comment type="caution">
    <text evidence="2">The sequence shown here is derived from an EMBL/GenBank/DDBJ whole genome shotgun (WGS) entry which is preliminary data.</text>
</comment>
<gene>
    <name evidence="2" type="ORF">EST38_g12315</name>
</gene>
<evidence type="ECO:0000256" key="1">
    <source>
        <dbReference type="SAM" id="MobiDB-lite"/>
    </source>
</evidence>
<proteinExistence type="predicted"/>
<name>A0A4Q2D5B9_9AGAR</name>
<dbReference type="OrthoDB" id="2803783at2759"/>
<feature type="compositionally biased region" description="Polar residues" evidence="1">
    <location>
        <begin position="394"/>
        <end position="403"/>
    </location>
</feature>
<feature type="compositionally biased region" description="Basic and acidic residues" evidence="1">
    <location>
        <begin position="603"/>
        <end position="614"/>
    </location>
</feature>
<evidence type="ECO:0000313" key="2">
    <source>
        <dbReference type="EMBL" id="RXW13544.1"/>
    </source>
</evidence>
<protein>
    <submittedName>
        <fullName evidence="2">Uncharacterized protein</fullName>
    </submittedName>
</protein>
<feature type="region of interest" description="Disordered" evidence="1">
    <location>
        <begin position="99"/>
        <end position="123"/>
    </location>
</feature>
<feature type="region of interest" description="Disordered" evidence="1">
    <location>
        <begin position="360"/>
        <end position="486"/>
    </location>
</feature>
<dbReference type="AlphaFoldDB" id="A0A4Q2D5B9"/>
<dbReference type="EMBL" id="SDEE01000887">
    <property type="protein sequence ID" value="RXW13544.1"/>
    <property type="molecule type" value="Genomic_DNA"/>
</dbReference>
<organism evidence="2 3">
    <name type="scientific">Candolleomyces aberdarensis</name>
    <dbReference type="NCBI Taxonomy" id="2316362"/>
    <lineage>
        <taxon>Eukaryota</taxon>
        <taxon>Fungi</taxon>
        <taxon>Dikarya</taxon>
        <taxon>Basidiomycota</taxon>
        <taxon>Agaricomycotina</taxon>
        <taxon>Agaricomycetes</taxon>
        <taxon>Agaricomycetidae</taxon>
        <taxon>Agaricales</taxon>
        <taxon>Agaricineae</taxon>
        <taxon>Psathyrellaceae</taxon>
        <taxon>Candolleomyces</taxon>
    </lineage>
</organism>
<reference evidence="2 3" key="1">
    <citation type="submission" date="2019-01" db="EMBL/GenBank/DDBJ databases">
        <title>Draft genome sequence of Psathyrella aberdarensis IHI B618.</title>
        <authorList>
            <person name="Buettner E."/>
            <person name="Kellner H."/>
        </authorList>
    </citation>
    <scope>NUCLEOTIDE SEQUENCE [LARGE SCALE GENOMIC DNA]</scope>
    <source>
        <strain evidence="2 3">IHI B618</strain>
    </source>
</reference>
<dbReference type="STRING" id="2316362.A0A4Q2D5B9"/>
<feature type="compositionally biased region" description="Acidic residues" evidence="1">
    <location>
        <begin position="476"/>
        <end position="486"/>
    </location>
</feature>
<accession>A0A4Q2D5B9</accession>
<sequence>MGVAWPNTPQDDFLQSRLPGWLDEKKAGRGGSALQSVTDDFFTIWSTEDVELRERAEERAAKGLPALPEVPLKEHAVWEKARIQQIKWWYYNRCNDGESPAKTSGDTKPGGSSASTAKAKTKTAKTKTSLKKVAAKPLVINFGANATRTQTEYQLYSQDYYAERVKPKVDAEMTRDPKAKRVAVMARVLREVYESEPEELRMEYVAKKEALQKKRKGTTKLLQQVVAGEATEEKGPEEIAKIIEAMPDLLECFFEALAPMTGWNFSVIAGGPNPTGINGGISTVSYHAGQRVDGMVFKAWMPQFYENLILPFSSFCHLAYPEDVRLRRAINIVAGNIKDQGALTRSGRGAGKLVFIDQSNRTSEDEVVAEPEANGGFFGVENGGGQTLRGEPNGSGSDPQSGQTLGGGLPPSGNEPNGSGIGGPLYSFDPDMGVLVRPEPEEESVGATSTQDGWAMTTGDGEPSSSVSQRTPLDDLYSDDLTEPELDPPFLPPTVQLELPSNSLLNGSTTPFIPIINYPHPDVATVQPTLPGAYAVQSTVDSVVLPPATMAPPTNPDVYNVEGEVDVKGVTRGAREAMMAALPVPELGKDMLLHEEVVSKDVESNVGRSDESLGKRKVAGRGTDGSGEACGGREKRARKITREMGPWLDQAVTYLRQGLDDAKWLDLITLWNSFELLCLVDQPLSRRSSGIRPRELAKWSSNARKWTSTPTLEDMRVFADEWVVWWNHMQPAFRRGEGTELPPKISGEQRHLTLELKKSGDKGLVVVLVGLKWWAPMRENDKRWYGAVEDLMDCLRALC</sequence>
<feature type="compositionally biased region" description="Gly residues" evidence="1">
    <location>
        <begin position="376"/>
        <end position="387"/>
    </location>
</feature>
<evidence type="ECO:0000313" key="3">
    <source>
        <dbReference type="Proteomes" id="UP000290288"/>
    </source>
</evidence>
<feature type="region of interest" description="Disordered" evidence="1">
    <location>
        <begin position="603"/>
        <end position="635"/>
    </location>
</feature>
<keyword evidence="3" id="KW-1185">Reference proteome</keyword>
<dbReference type="Proteomes" id="UP000290288">
    <property type="component" value="Unassembled WGS sequence"/>
</dbReference>